<dbReference type="EMBL" id="MFZO01000001">
    <property type="protein sequence ID" value="OGK25867.1"/>
    <property type="molecule type" value="Genomic_DNA"/>
</dbReference>
<proteinExistence type="predicted"/>
<evidence type="ECO:0000313" key="2">
    <source>
        <dbReference type="Proteomes" id="UP000177913"/>
    </source>
</evidence>
<dbReference type="GO" id="GO:0003677">
    <property type="term" value="F:DNA binding"/>
    <property type="evidence" value="ECO:0007669"/>
    <property type="project" value="InterPro"/>
</dbReference>
<comment type="caution">
    <text evidence="1">The sequence shown here is derived from an EMBL/GenBank/DDBJ whole genome shotgun (WGS) entry which is preliminary data.</text>
</comment>
<dbReference type="InterPro" id="IPR036515">
    <property type="entry name" value="Transposase_17_sf"/>
</dbReference>
<organism evidence="1 2">
    <name type="scientific">Candidatus Roizmanbacteria bacterium RIFCSPHIGHO2_02_FULL_38_11</name>
    <dbReference type="NCBI Taxonomy" id="1802039"/>
    <lineage>
        <taxon>Bacteria</taxon>
        <taxon>Candidatus Roizmaniibacteriota</taxon>
    </lineage>
</organism>
<sequence length="72" mass="8970">MGTRSLGEIVRWYKGRTTYEIHKTNQKFLWQSRFYDHIIRDEQSLFKIREYIRNNHLKWDADEENPKNIKKV</sequence>
<dbReference type="GO" id="GO:0004803">
    <property type="term" value="F:transposase activity"/>
    <property type="evidence" value="ECO:0007669"/>
    <property type="project" value="InterPro"/>
</dbReference>
<evidence type="ECO:0000313" key="1">
    <source>
        <dbReference type="EMBL" id="OGK25867.1"/>
    </source>
</evidence>
<dbReference type="Proteomes" id="UP000177913">
    <property type="component" value="Unassembled WGS sequence"/>
</dbReference>
<accession>A0A1F7H3B3</accession>
<dbReference type="SUPFAM" id="SSF143422">
    <property type="entry name" value="Transposase IS200-like"/>
    <property type="match status" value="1"/>
</dbReference>
<dbReference type="AlphaFoldDB" id="A0A1F7H3B3"/>
<gene>
    <name evidence="1" type="ORF">A3C25_03985</name>
</gene>
<reference evidence="1 2" key="1">
    <citation type="journal article" date="2016" name="Nat. Commun.">
        <title>Thousands of microbial genomes shed light on interconnected biogeochemical processes in an aquifer system.</title>
        <authorList>
            <person name="Anantharaman K."/>
            <person name="Brown C.T."/>
            <person name="Hug L.A."/>
            <person name="Sharon I."/>
            <person name="Castelle C.J."/>
            <person name="Probst A.J."/>
            <person name="Thomas B.C."/>
            <person name="Singh A."/>
            <person name="Wilkins M.J."/>
            <person name="Karaoz U."/>
            <person name="Brodie E.L."/>
            <person name="Williams K.H."/>
            <person name="Hubbard S.S."/>
            <person name="Banfield J.F."/>
        </authorList>
    </citation>
    <scope>NUCLEOTIDE SEQUENCE [LARGE SCALE GENOMIC DNA]</scope>
</reference>
<name>A0A1F7H3B3_9BACT</name>
<protein>
    <submittedName>
        <fullName evidence="1">Uncharacterized protein</fullName>
    </submittedName>
</protein>
<dbReference type="Gene3D" id="3.30.70.1290">
    <property type="entry name" value="Transposase IS200-like"/>
    <property type="match status" value="1"/>
</dbReference>
<dbReference type="GO" id="GO:0006313">
    <property type="term" value="P:DNA transposition"/>
    <property type="evidence" value="ECO:0007669"/>
    <property type="project" value="InterPro"/>
</dbReference>